<accession>A0A382AVH1</accession>
<dbReference type="AlphaFoldDB" id="A0A382AVH1"/>
<organism evidence="1">
    <name type="scientific">marine metagenome</name>
    <dbReference type="NCBI Taxonomy" id="408172"/>
    <lineage>
        <taxon>unclassified sequences</taxon>
        <taxon>metagenomes</taxon>
        <taxon>ecological metagenomes</taxon>
    </lineage>
</organism>
<dbReference type="EMBL" id="UINC01026849">
    <property type="protein sequence ID" value="SVB05043.1"/>
    <property type="molecule type" value="Genomic_DNA"/>
</dbReference>
<protein>
    <submittedName>
        <fullName evidence="1">Uncharacterized protein</fullName>
    </submittedName>
</protein>
<name>A0A382AVH1_9ZZZZ</name>
<gene>
    <name evidence="1" type="ORF">METZ01_LOCUS157897</name>
</gene>
<sequence length="35" mass="4090">MSDKSTYPLGMRIRYRIDNFMSRGSASIFLALLFM</sequence>
<proteinExistence type="predicted"/>
<reference evidence="1" key="1">
    <citation type="submission" date="2018-05" db="EMBL/GenBank/DDBJ databases">
        <authorList>
            <person name="Lanie J.A."/>
            <person name="Ng W.-L."/>
            <person name="Kazmierczak K.M."/>
            <person name="Andrzejewski T.M."/>
            <person name="Davidsen T.M."/>
            <person name="Wayne K.J."/>
            <person name="Tettelin H."/>
            <person name="Glass J.I."/>
            <person name="Rusch D."/>
            <person name="Podicherti R."/>
            <person name="Tsui H.-C.T."/>
            <person name="Winkler M.E."/>
        </authorList>
    </citation>
    <scope>NUCLEOTIDE SEQUENCE</scope>
</reference>
<evidence type="ECO:0000313" key="1">
    <source>
        <dbReference type="EMBL" id="SVB05043.1"/>
    </source>
</evidence>
<feature type="non-terminal residue" evidence="1">
    <location>
        <position position="35"/>
    </location>
</feature>